<dbReference type="AlphaFoldDB" id="A0A5B7GCE9"/>
<evidence type="ECO:0000313" key="3">
    <source>
        <dbReference type="Proteomes" id="UP000324222"/>
    </source>
</evidence>
<name>A0A5B7GCE9_PORTR</name>
<accession>A0A5B7GCE9</accession>
<dbReference type="Proteomes" id="UP000324222">
    <property type="component" value="Unassembled WGS sequence"/>
</dbReference>
<reference evidence="2 3" key="1">
    <citation type="submission" date="2019-05" db="EMBL/GenBank/DDBJ databases">
        <title>Another draft genome of Portunus trituberculatus and its Hox gene families provides insights of decapod evolution.</title>
        <authorList>
            <person name="Jeong J.-H."/>
            <person name="Song I."/>
            <person name="Kim S."/>
            <person name="Choi T."/>
            <person name="Kim D."/>
            <person name="Ryu S."/>
            <person name="Kim W."/>
        </authorList>
    </citation>
    <scope>NUCLEOTIDE SEQUENCE [LARGE SCALE GENOMIC DNA]</scope>
    <source>
        <tissue evidence="2">Muscle</tissue>
    </source>
</reference>
<comment type="caution">
    <text evidence="2">The sequence shown here is derived from an EMBL/GenBank/DDBJ whole genome shotgun (WGS) entry which is preliminary data.</text>
</comment>
<keyword evidence="3" id="KW-1185">Reference proteome</keyword>
<evidence type="ECO:0000259" key="1">
    <source>
        <dbReference type="Pfam" id="PF12612"/>
    </source>
</evidence>
<dbReference type="OrthoDB" id="6336275at2759"/>
<dbReference type="EMBL" id="VSRR010012791">
    <property type="protein sequence ID" value="MPC54977.1"/>
    <property type="molecule type" value="Genomic_DNA"/>
</dbReference>
<evidence type="ECO:0000313" key="2">
    <source>
        <dbReference type="EMBL" id="MPC54977.1"/>
    </source>
</evidence>
<sequence>MVEAEGRDNLCEPSVLSGLPESLAYEIFTSPLNIFLLRILTKMVLVKDPCLLSKEIVREMMARVCQQATERIDRTRKVAGTAFAALLHRHLDLLIIVYLSCISINNATEH</sequence>
<gene>
    <name evidence="2" type="ORF">E2C01_048908</name>
</gene>
<dbReference type="Pfam" id="PF12612">
    <property type="entry name" value="TFCD_C"/>
    <property type="match status" value="1"/>
</dbReference>
<proteinExistence type="predicted"/>
<organism evidence="2 3">
    <name type="scientific">Portunus trituberculatus</name>
    <name type="common">Swimming crab</name>
    <name type="synonym">Neptunus trituberculatus</name>
    <dbReference type="NCBI Taxonomy" id="210409"/>
    <lineage>
        <taxon>Eukaryota</taxon>
        <taxon>Metazoa</taxon>
        <taxon>Ecdysozoa</taxon>
        <taxon>Arthropoda</taxon>
        <taxon>Crustacea</taxon>
        <taxon>Multicrustacea</taxon>
        <taxon>Malacostraca</taxon>
        <taxon>Eumalacostraca</taxon>
        <taxon>Eucarida</taxon>
        <taxon>Decapoda</taxon>
        <taxon>Pleocyemata</taxon>
        <taxon>Brachyura</taxon>
        <taxon>Eubrachyura</taxon>
        <taxon>Portunoidea</taxon>
        <taxon>Portunidae</taxon>
        <taxon>Portuninae</taxon>
        <taxon>Portunus</taxon>
    </lineage>
</organism>
<feature type="domain" description="Tubulin-folding cofactor D C-terminal" evidence="1">
    <location>
        <begin position="59"/>
        <end position="89"/>
    </location>
</feature>
<protein>
    <recommendedName>
        <fullName evidence="1">Tubulin-folding cofactor D C-terminal domain-containing protein</fullName>
    </recommendedName>
</protein>
<dbReference type="InterPro" id="IPR022577">
    <property type="entry name" value="TBCD_C"/>
</dbReference>